<dbReference type="InterPro" id="IPR014905">
    <property type="entry name" value="HIRAN"/>
</dbReference>
<comment type="caution">
    <text evidence="4">The sequence shown here is derived from an EMBL/GenBank/DDBJ whole genome shotgun (WGS) entry which is preliminary data.</text>
</comment>
<dbReference type="SMART" id="SM00910">
    <property type="entry name" value="HIRAN"/>
    <property type="match status" value="1"/>
</dbReference>
<dbReference type="GO" id="GO:0004519">
    <property type="term" value="F:endonuclease activity"/>
    <property type="evidence" value="ECO:0007669"/>
    <property type="project" value="UniProtKB-KW"/>
</dbReference>
<name>A0ABY1JKC1_9BACL</name>
<sequence length="359" mass="42096">MKLNNDRDGFESFLFSCLGKNLSIETDFESNRTIYYFIFDYKTANKVKSLLLNEFGIDIQIIIVDVKNFDYDVDDLCYFILQEQNGIKSIWSDIFKVIRTSRISVCLYVDTRGKIELRHWYAVDNDESTANHGWRDDLQTVFMSSWEANIARILNYINIGWEYEMYKVELKTYHSNVEQHSYSYTPDFTLSDGSVIEVKGFWDSNSVEVASCFSREYPNIKKYYIDGDMYGTLKTIYSGTIENWEHSRDKGYPSNNIPLIGITIPDRKVYVKLLTELEQVYFERDQDNPYDRNAIKVVNSNGNHLGFVAKDWAAIYAMKLDLGMQYDVRVKSIQEKVITLKVTRNNHEALMYEIFKPTI</sequence>
<evidence type="ECO:0000259" key="3">
    <source>
        <dbReference type="SMART" id="SM00910"/>
    </source>
</evidence>
<evidence type="ECO:0000313" key="4">
    <source>
        <dbReference type="EMBL" id="SIQ33904.1"/>
    </source>
</evidence>
<evidence type="ECO:0000256" key="1">
    <source>
        <dbReference type="ARBA" id="ARBA00022723"/>
    </source>
</evidence>
<gene>
    <name evidence="4" type="ORF">SAMN05421578_101286</name>
</gene>
<keyword evidence="2" id="KW-0378">Hydrolase</keyword>
<feature type="domain" description="HIRAN" evidence="3">
    <location>
        <begin position="254"/>
        <end position="358"/>
    </location>
</feature>
<keyword evidence="1" id="KW-0479">Metal-binding</keyword>
<keyword evidence="4" id="KW-0255">Endonuclease</keyword>
<accession>A0ABY1JKC1</accession>
<dbReference type="RefSeq" id="WP_068589953.1">
    <property type="nucleotide sequence ID" value="NZ_FTNK01000001.1"/>
</dbReference>
<keyword evidence="5" id="KW-1185">Reference proteome</keyword>
<organism evidence="4 5">
    <name type="scientific">Paenibacillus macquariensis</name>
    <dbReference type="NCBI Taxonomy" id="948756"/>
    <lineage>
        <taxon>Bacteria</taxon>
        <taxon>Bacillati</taxon>
        <taxon>Bacillota</taxon>
        <taxon>Bacilli</taxon>
        <taxon>Bacillales</taxon>
        <taxon>Paenibacillaceae</taxon>
        <taxon>Paenibacillus</taxon>
    </lineage>
</organism>
<keyword evidence="4" id="KW-0540">Nuclease</keyword>
<reference evidence="4 5" key="1">
    <citation type="submission" date="2017-01" db="EMBL/GenBank/DDBJ databases">
        <authorList>
            <person name="Varghese N."/>
            <person name="Submissions S."/>
        </authorList>
    </citation>
    <scope>NUCLEOTIDE SEQUENCE [LARGE SCALE GENOMIC DNA]</scope>
    <source>
        <strain evidence="4 5">ATCC 23464</strain>
    </source>
</reference>
<dbReference type="EMBL" id="FTNK01000001">
    <property type="protein sequence ID" value="SIQ33904.1"/>
    <property type="molecule type" value="Genomic_DNA"/>
</dbReference>
<dbReference type="Pfam" id="PF05367">
    <property type="entry name" value="Phage_endo_I"/>
    <property type="match status" value="1"/>
</dbReference>
<dbReference type="InterPro" id="IPR008029">
    <property type="entry name" value="Phage_T7_Gp3_endoDNaseI"/>
</dbReference>
<dbReference type="Pfam" id="PF08797">
    <property type="entry name" value="HIRAN"/>
    <property type="match status" value="1"/>
</dbReference>
<dbReference type="Gene3D" id="3.40.91.30">
    <property type="match status" value="1"/>
</dbReference>
<dbReference type="InterPro" id="IPR011335">
    <property type="entry name" value="Restrct_endonuc-II-like"/>
</dbReference>
<proteinExistence type="predicted"/>
<protein>
    <submittedName>
        <fullName evidence="4">Phage endonuclease I</fullName>
    </submittedName>
</protein>
<evidence type="ECO:0000313" key="5">
    <source>
        <dbReference type="Proteomes" id="UP000186666"/>
    </source>
</evidence>
<evidence type="ECO:0000256" key="2">
    <source>
        <dbReference type="ARBA" id="ARBA00022801"/>
    </source>
</evidence>
<dbReference type="SUPFAM" id="SSF52980">
    <property type="entry name" value="Restriction endonuclease-like"/>
    <property type="match status" value="1"/>
</dbReference>
<dbReference type="Proteomes" id="UP000186666">
    <property type="component" value="Unassembled WGS sequence"/>
</dbReference>